<reference evidence="1" key="1">
    <citation type="submission" date="2015-12" db="EMBL/GenBank/DDBJ databases">
        <title>De novo transcriptome assembly of four potential Pierce s Disease insect vectors from Arizona vineyards.</title>
        <authorList>
            <person name="Tassone E.E."/>
        </authorList>
    </citation>
    <scope>NUCLEOTIDE SEQUENCE</scope>
</reference>
<proteinExistence type="predicted"/>
<evidence type="ECO:0000313" key="1">
    <source>
        <dbReference type="EMBL" id="JAS20166.1"/>
    </source>
</evidence>
<gene>
    <name evidence="1" type="ORF">g.5699</name>
</gene>
<protein>
    <recommendedName>
        <fullName evidence="2">DUF659 domain-containing protein</fullName>
    </recommendedName>
</protein>
<dbReference type="PANTHER" id="PTHR45913">
    <property type="entry name" value="EPM2A-INTERACTING PROTEIN 1"/>
    <property type="match status" value="1"/>
</dbReference>
<evidence type="ECO:0008006" key="2">
    <source>
        <dbReference type="Google" id="ProtNLM"/>
    </source>
</evidence>
<accession>A0A1B6D3E1</accession>
<dbReference type="AlphaFoldDB" id="A0A1B6D3E1"/>
<sequence length="196" mass="22881">MSDVLKYRCIKYYTGYLLRVITDSFKITEELLSLHPMKGTTQSTDLFQSINEVLDKFSLRLNIMVIDDCPSMVGKNKGIVALAGEKQLCHAFPLHHTPTTFVFKNVMNIVYKVVNLIRFQGLKHQQFQNLLAEIYSEYEEYICNVRWLYRGKMLVFDFKEAIKEFTETKQKPVDEFINPTCLRDLAFCADINHVAF</sequence>
<organism evidence="1">
    <name type="scientific">Clastoptera arizonana</name>
    <name type="common">Arizona spittle bug</name>
    <dbReference type="NCBI Taxonomy" id="38151"/>
    <lineage>
        <taxon>Eukaryota</taxon>
        <taxon>Metazoa</taxon>
        <taxon>Ecdysozoa</taxon>
        <taxon>Arthropoda</taxon>
        <taxon>Hexapoda</taxon>
        <taxon>Insecta</taxon>
        <taxon>Pterygota</taxon>
        <taxon>Neoptera</taxon>
        <taxon>Paraneoptera</taxon>
        <taxon>Hemiptera</taxon>
        <taxon>Auchenorrhyncha</taxon>
        <taxon>Cercopoidea</taxon>
        <taxon>Clastopteridae</taxon>
        <taxon>Clastoptera</taxon>
    </lineage>
</organism>
<name>A0A1B6D3E1_9HEMI</name>
<dbReference type="EMBL" id="GEDC01017132">
    <property type="protein sequence ID" value="JAS20166.1"/>
    <property type="molecule type" value="Transcribed_RNA"/>
</dbReference>
<dbReference type="PANTHER" id="PTHR45913:SF9">
    <property type="entry name" value="GENERAL TRANSCRIPTION FACTOR II-I REPEAT DOMAIN-CONTAINING PROTEIN 2-LIKE-RELATED"/>
    <property type="match status" value="1"/>
</dbReference>